<dbReference type="AlphaFoldDB" id="A0AAD7GUA0"/>
<feature type="transmembrane region" description="Helical" evidence="1">
    <location>
        <begin position="125"/>
        <end position="148"/>
    </location>
</feature>
<keyword evidence="1" id="KW-0812">Transmembrane</keyword>
<feature type="transmembrane region" description="Helical" evidence="1">
    <location>
        <begin position="237"/>
        <end position="259"/>
    </location>
</feature>
<evidence type="ECO:0000256" key="1">
    <source>
        <dbReference type="SAM" id="Phobius"/>
    </source>
</evidence>
<feature type="transmembrane region" description="Helical" evidence="1">
    <location>
        <begin position="45"/>
        <end position="67"/>
    </location>
</feature>
<evidence type="ECO:0000313" key="2">
    <source>
        <dbReference type="EMBL" id="KAJ7705444.1"/>
    </source>
</evidence>
<name>A0AAD7GUA0_MYCRO</name>
<feature type="transmembrane region" description="Helical" evidence="1">
    <location>
        <begin position="12"/>
        <end position="33"/>
    </location>
</feature>
<dbReference type="EMBL" id="JARKIE010000008">
    <property type="protein sequence ID" value="KAJ7705444.1"/>
    <property type="molecule type" value="Genomic_DNA"/>
</dbReference>
<feature type="transmembrane region" description="Helical" evidence="1">
    <location>
        <begin position="209"/>
        <end position="231"/>
    </location>
</feature>
<dbReference type="Proteomes" id="UP001221757">
    <property type="component" value="Unassembled WGS sequence"/>
</dbReference>
<reference evidence="2" key="1">
    <citation type="submission" date="2023-03" db="EMBL/GenBank/DDBJ databases">
        <title>Massive genome expansion in bonnet fungi (Mycena s.s.) driven by repeated elements and novel gene families across ecological guilds.</title>
        <authorList>
            <consortium name="Lawrence Berkeley National Laboratory"/>
            <person name="Harder C.B."/>
            <person name="Miyauchi S."/>
            <person name="Viragh M."/>
            <person name="Kuo A."/>
            <person name="Thoen E."/>
            <person name="Andreopoulos B."/>
            <person name="Lu D."/>
            <person name="Skrede I."/>
            <person name="Drula E."/>
            <person name="Henrissat B."/>
            <person name="Morin E."/>
            <person name="Kohler A."/>
            <person name="Barry K."/>
            <person name="LaButti K."/>
            <person name="Morin E."/>
            <person name="Salamov A."/>
            <person name="Lipzen A."/>
            <person name="Mereny Z."/>
            <person name="Hegedus B."/>
            <person name="Baldrian P."/>
            <person name="Stursova M."/>
            <person name="Weitz H."/>
            <person name="Taylor A."/>
            <person name="Grigoriev I.V."/>
            <person name="Nagy L.G."/>
            <person name="Martin F."/>
            <person name="Kauserud H."/>
        </authorList>
    </citation>
    <scope>NUCLEOTIDE SEQUENCE</scope>
    <source>
        <strain evidence="2">CBHHK067</strain>
    </source>
</reference>
<sequence length="274" mass="29912">MSSALTAARMSYAAALIACIGYGIYIVLAYQCIKRLLRRTDKRTSGCVALLAYTVLLFVLQTIYFVAGCKWSEIEFVEAPVDPAVFASQQSSMLSVLKGTVYSINIWVADAFILYRAYIIWGKSYIFLLPMLTYLGSVAMGAGLLVQISKPHATLGQVTVINFGTPFWSLSVTTNVLSTMLIAGRLLYRRRTMQATPKNQGYGGRSNTSTSAIFAESAALYAVAALIYIPLFARNLALQYPFSALLGAVVSIAPTLIILRMAGGHAVTREWRNV</sequence>
<evidence type="ECO:0000313" key="3">
    <source>
        <dbReference type="Proteomes" id="UP001221757"/>
    </source>
</evidence>
<feature type="transmembrane region" description="Helical" evidence="1">
    <location>
        <begin position="168"/>
        <end position="188"/>
    </location>
</feature>
<proteinExistence type="predicted"/>
<feature type="non-terminal residue" evidence="2">
    <location>
        <position position="1"/>
    </location>
</feature>
<comment type="caution">
    <text evidence="2">The sequence shown here is derived from an EMBL/GenBank/DDBJ whole genome shotgun (WGS) entry which is preliminary data.</text>
</comment>
<keyword evidence="3" id="KW-1185">Reference proteome</keyword>
<feature type="transmembrane region" description="Helical" evidence="1">
    <location>
        <begin position="100"/>
        <end position="118"/>
    </location>
</feature>
<keyword evidence="1" id="KW-0472">Membrane</keyword>
<protein>
    <submittedName>
        <fullName evidence="2">Uncharacterized protein</fullName>
    </submittedName>
</protein>
<keyword evidence="1" id="KW-1133">Transmembrane helix</keyword>
<gene>
    <name evidence="2" type="ORF">B0H17DRAFT_856570</name>
</gene>
<organism evidence="2 3">
    <name type="scientific">Mycena rosella</name>
    <name type="common">Pink bonnet</name>
    <name type="synonym">Agaricus rosellus</name>
    <dbReference type="NCBI Taxonomy" id="1033263"/>
    <lineage>
        <taxon>Eukaryota</taxon>
        <taxon>Fungi</taxon>
        <taxon>Dikarya</taxon>
        <taxon>Basidiomycota</taxon>
        <taxon>Agaricomycotina</taxon>
        <taxon>Agaricomycetes</taxon>
        <taxon>Agaricomycetidae</taxon>
        <taxon>Agaricales</taxon>
        <taxon>Marasmiineae</taxon>
        <taxon>Mycenaceae</taxon>
        <taxon>Mycena</taxon>
    </lineage>
</organism>
<accession>A0AAD7GUA0</accession>